<dbReference type="Pfam" id="PF04755">
    <property type="entry name" value="PAP_fibrillin"/>
    <property type="match status" value="1"/>
</dbReference>
<dbReference type="RefSeq" id="WP_230841579.1">
    <property type="nucleotide sequence ID" value="NZ_CP063845.1"/>
</dbReference>
<proteinExistence type="predicted"/>
<dbReference type="Proteomes" id="UP001054846">
    <property type="component" value="Chromosome"/>
</dbReference>
<sequence>MEQGPSKQPSGSDALKAALLRQVVRPQPSLLDLQPLIARLQQSWQPPSTGEALAAMLDGLWQLRYTTANALSRLGLDDLPGVERRRTYQFVDAANSRLYNLAEVELAGGLARGTILVRAALRLGAVPRVHVHFERSALIWGGIDEFGTAEEAIGRLDAGEGVGIRFDVRSEGSVDTLYIDTDLRIALGNRGTIFILTRP</sequence>
<feature type="domain" description="Plastid lipid-associated protein/fibrillin conserved" evidence="1">
    <location>
        <begin position="36"/>
        <end position="196"/>
    </location>
</feature>
<dbReference type="EMBL" id="CP063845">
    <property type="protein sequence ID" value="UFP94533.1"/>
    <property type="molecule type" value="Genomic_DNA"/>
</dbReference>
<organism evidence="2 3">
    <name type="scientific">Gloeobacter morelensis MG652769</name>
    <dbReference type="NCBI Taxonomy" id="2781736"/>
    <lineage>
        <taxon>Bacteria</taxon>
        <taxon>Bacillati</taxon>
        <taxon>Cyanobacteriota</taxon>
        <taxon>Cyanophyceae</taxon>
        <taxon>Gloeobacterales</taxon>
        <taxon>Gloeobacteraceae</taxon>
        <taxon>Gloeobacter</taxon>
        <taxon>Gloeobacter morelensis</taxon>
    </lineage>
</organism>
<dbReference type="InterPro" id="IPR039633">
    <property type="entry name" value="PAP"/>
</dbReference>
<evidence type="ECO:0000313" key="3">
    <source>
        <dbReference type="Proteomes" id="UP001054846"/>
    </source>
</evidence>
<dbReference type="InterPro" id="IPR006843">
    <property type="entry name" value="PAP/fibrillin_dom"/>
</dbReference>
<evidence type="ECO:0000313" key="2">
    <source>
        <dbReference type="EMBL" id="UFP94533.1"/>
    </source>
</evidence>
<gene>
    <name evidence="2" type="ORF">ISF26_22795</name>
</gene>
<dbReference type="PANTHER" id="PTHR31906">
    <property type="entry name" value="PLASTID-LIPID-ASSOCIATED PROTEIN 4, CHLOROPLASTIC-RELATED"/>
    <property type="match status" value="1"/>
</dbReference>
<reference evidence="2 3" key="1">
    <citation type="journal article" date="2021" name="Genome Biol. Evol.">
        <title>Complete Genome Sequencing of a Novel Gloeobacter Species from a Waterfall Cave in Mexico.</title>
        <authorList>
            <person name="Saw J.H."/>
            <person name="Cardona T."/>
            <person name="Montejano G."/>
        </authorList>
    </citation>
    <scope>NUCLEOTIDE SEQUENCE [LARGE SCALE GENOMIC DNA]</scope>
    <source>
        <strain evidence="2">MG652769</strain>
    </source>
</reference>
<keyword evidence="3" id="KW-1185">Reference proteome</keyword>
<accession>A0ABY3PLS7</accession>
<evidence type="ECO:0000259" key="1">
    <source>
        <dbReference type="Pfam" id="PF04755"/>
    </source>
</evidence>
<name>A0ABY3PLS7_9CYAN</name>
<protein>
    <recommendedName>
        <fullName evidence="1">Plastid lipid-associated protein/fibrillin conserved domain-containing protein</fullName>
    </recommendedName>
</protein>